<dbReference type="InterPro" id="IPR036388">
    <property type="entry name" value="WH-like_DNA-bd_sf"/>
</dbReference>
<comment type="function">
    <text evidence="6">DNA-dependent RNA polymerase catalyzes the transcription of DNA into RNA using the four ribonucleoside triphosphates as substrates. Specific peripheric component of RNA polymerase III which synthesizes small RNAs, such as 5S rRNA and tRNAs.</text>
</comment>
<dbReference type="InterPro" id="IPR016049">
    <property type="entry name" value="RNA_pol_Rpc34-like"/>
</dbReference>
<evidence type="ECO:0000313" key="8">
    <source>
        <dbReference type="EMBL" id="KAJ5225047.1"/>
    </source>
</evidence>
<evidence type="ECO:0000256" key="1">
    <source>
        <dbReference type="ARBA" id="ARBA00004123"/>
    </source>
</evidence>
<dbReference type="GO" id="GO:0005737">
    <property type="term" value="C:cytoplasm"/>
    <property type="evidence" value="ECO:0007669"/>
    <property type="project" value="UniProtKB-ARBA"/>
</dbReference>
<keyword evidence="3 6" id="KW-0240">DNA-directed RNA polymerase</keyword>
<dbReference type="GeneID" id="83202871"/>
<evidence type="ECO:0000256" key="5">
    <source>
        <dbReference type="ARBA" id="ARBA00023242"/>
    </source>
</evidence>
<protein>
    <recommendedName>
        <fullName evidence="6">DNA-directed RNA polymerase III subunit RPC6</fullName>
        <shortName evidence="6">RNA polymerase III subunit C6</shortName>
    </recommendedName>
</protein>
<dbReference type="SUPFAM" id="SSF46785">
    <property type="entry name" value="Winged helix' DNA-binding domain"/>
    <property type="match status" value="1"/>
</dbReference>
<organism evidence="8 9">
    <name type="scientific">Penicillium chermesinum</name>
    <dbReference type="NCBI Taxonomy" id="63820"/>
    <lineage>
        <taxon>Eukaryota</taxon>
        <taxon>Fungi</taxon>
        <taxon>Dikarya</taxon>
        <taxon>Ascomycota</taxon>
        <taxon>Pezizomycotina</taxon>
        <taxon>Eurotiomycetes</taxon>
        <taxon>Eurotiomycetidae</taxon>
        <taxon>Eurotiales</taxon>
        <taxon>Aspergillaceae</taxon>
        <taxon>Penicillium</taxon>
    </lineage>
</organism>
<feature type="region of interest" description="Disordered" evidence="7">
    <location>
        <begin position="290"/>
        <end position="310"/>
    </location>
</feature>
<name>A0A9W9TJE8_9EURO</name>
<evidence type="ECO:0000256" key="4">
    <source>
        <dbReference type="ARBA" id="ARBA00023163"/>
    </source>
</evidence>
<evidence type="ECO:0000256" key="6">
    <source>
        <dbReference type="PIRNR" id="PIRNR028763"/>
    </source>
</evidence>
<evidence type="ECO:0000313" key="9">
    <source>
        <dbReference type="Proteomes" id="UP001150941"/>
    </source>
</evidence>
<evidence type="ECO:0000256" key="7">
    <source>
        <dbReference type="SAM" id="MobiDB-lite"/>
    </source>
</evidence>
<dbReference type="GO" id="GO:0006383">
    <property type="term" value="P:transcription by RNA polymerase III"/>
    <property type="evidence" value="ECO:0007669"/>
    <property type="project" value="UniProtKB-UniRule"/>
</dbReference>
<dbReference type="AlphaFoldDB" id="A0A9W9TJE8"/>
<dbReference type="EMBL" id="JAPQKS010000005">
    <property type="protein sequence ID" value="KAJ5225047.1"/>
    <property type="molecule type" value="Genomic_DNA"/>
</dbReference>
<reference evidence="8" key="1">
    <citation type="submission" date="2022-11" db="EMBL/GenBank/DDBJ databases">
        <authorList>
            <person name="Petersen C."/>
        </authorList>
    </citation>
    <scope>NUCLEOTIDE SEQUENCE</scope>
    <source>
        <strain evidence="8">IBT 19713</strain>
    </source>
</reference>
<keyword evidence="5 6" id="KW-0539">Nucleus</keyword>
<dbReference type="GO" id="GO:0005666">
    <property type="term" value="C:RNA polymerase III complex"/>
    <property type="evidence" value="ECO:0007669"/>
    <property type="project" value="UniProtKB-UniRule"/>
</dbReference>
<gene>
    <name evidence="8" type="ORF">N7468_006272</name>
</gene>
<dbReference type="OrthoDB" id="613763at2759"/>
<keyword evidence="9" id="KW-1185">Reference proteome</keyword>
<dbReference type="Gene3D" id="1.10.10.10">
    <property type="entry name" value="Winged helix-like DNA-binding domain superfamily/Winged helix DNA-binding domain"/>
    <property type="match status" value="1"/>
</dbReference>
<comment type="subcellular location">
    <subcellularLocation>
        <location evidence="1 6">Nucleus</location>
    </subcellularLocation>
</comment>
<keyword evidence="4 6" id="KW-0804">Transcription</keyword>
<accession>A0A9W9TJE8</accession>
<comment type="similarity">
    <text evidence="2 6">Belongs to the eukaryotic RPC34/RPC39 RNA polymerase subunit family.</text>
</comment>
<dbReference type="Proteomes" id="UP001150941">
    <property type="component" value="Unassembled WGS sequence"/>
</dbReference>
<evidence type="ECO:0000256" key="3">
    <source>
        <dbReference type="ARBA" id="ARBA00022478"/>
    </source>
</evidence>
<dbReference type="PANTHER" id="PTHR12780">
    <property type="entry name" value="RNA POLYMERASE III DNA DIRECTED , 39KD SUBUNIT-RELATED"/>
    <property type="match status" value="1"/>
</dbReference>
<sequence>MASAGSVAELASQLYDACAEHPDSDRAWYQGALLDLNIIPKGPNEIELLLQCTQSLVDQKLFRLLETQNKRLAWRIVSREDAEKLSNLNPDESLVFSVIHSSARVGIWTRNIQTRTGLHKTIMDRCIKSLESKNYIKAVQNVKFPSRKMYMLAGLAPSEDVTGGAWFTDGALDSTFISSVADYLEYTISDKSWYKVPEHGRNKRVKTASGKADVKLESGEPSYLPHPPNYPDYPTVQELTNIVNSSGLTPVQLSEDKVLQLLNLLVFDHKITAMPDGNSYKALKNPQMVKQKKQGEPDLPHKPVKSLGENGMTEGPCGRCPSFRLCSPGAAISPETCEYFDPWMQNVLGF</sequence>
<comment type="caution">
    <text evidence="8">The sequence shown here is derived from an EMBL/GenBank/DDBJ whole genome shotgun (WGS) entry which is preliminary data.</text>
</comment>
<dbReference type="InterPro" id="IPR036390">
    <property type="entry name" value="WH_DNA-bd_sf"/>
</dbReference>
<dbReference type="GO" id="GO:0005654">
    <property type="term" value="C:nucleoplasm"/>
    <property type="evidence" value="ECO:0007669"/>
    <property type="project" value="UniProtKB-ARBA"/>
</dbReference>
<dbReference type="PIRSF" id="PIRSF028763">
    <property type="entry name" value="RNA_pol_Rpc34"/>
    <property type="match status" value="1"/>
</dbReference>
<dbReference type="RefSeq" id="XP_058328458.1">
    <property type="nucleotide sequence ID" value="XM_058475568.1"/>
</dbReference>
<evidence type="ECO:0000256" key="2">
    <source>
        <dbReference type="ARBA" id="ARBA00011038"/>
    </source>
</evidence>
<dbReference type="InterPro" id="IPR007832">
    <property type="entry name" value="RNA_pol_Rpc34"/>
</dbReference>
<dbReference type="Pfam" id="PF05158">
    <property type="entry name" value="RNA_pol_Rpc34"/>
    <property type="match status" value="1"/>
</dbReference>
<reference evidence="8" key="2">
    <citation type="journal article" date="2023" name="IMA Fungus">
        <title>Comparative genomic study of the Penicillium genus elucidates a diverse pangenome and 15 lateral gene transfer events.</title>
        <authorList>
            <person name="Petersen C."/>
            <person name="Sorensen T."/>
            <person name="Nielsen M.R."/>
            <person name="Sondergaard T.E."/>
            <person name="Sorensen J.L."/>
            <person name="Fitzpatrick D.A."/>
            <person name="Frisvad J.C."/>
            <person name="Nielsen K.L."/>
        </authorList>
    </citation>
    <scope>NUCLEOTIDE SEQUENCE</scope>
    <source>
        <strain evidence="8">IBT 19713</strain>
    </source>
</reference>
<dbReference type="FunFam" id="1.10.10.10:FF:000116">
    <property type="entry name" value="DNA-directed RNA polymerase III subunit RPC6"/>
    <property type="match status" value="1"/>
</dbReference>
<proteinExistence type="inferred from homology"/>